<dbReference type="InterPro" id="IPR012727">
    <property type="entry name" value="Gly_oxidase_ThiO"/>
</dbReference>
<protein>
    <recommendedName>
        <fullName evidence="5">glycine oxidase</fullName>
        <ecNumber evidence="5">1.4.3.19</ecNumber>
    </recommendedName>
</protein>
<evidence type="ECO:0000259" key="7">
    <source>
        <dbReference type="Pfam" id="PF01266"/>
    </source>
</evidence>
<evidence type="ECO:0000256" key="1">
    <source>
        <dbReference type="ARBA" id="ARBA00004948"/>
    </source>
</evidence>
<dbReference type="PANTHER" id="PTHR13847:SF289">
    <property type="entry name" value="GLYCINE OXIDASE"/>
    <property type="match status" value="1"/>
</dbReference>
<evidence type="ECO:0000256" key="3">
    <source>
        <dbReference type="ARBA" id="ARBA00023002"/>
    </source>
</evidence>
<evidence type="ECO:0000256" key="5">
    <source>
        <dbReference type="ARBA" id="ARBA00050018"/>
    </source>
</evidence>
<comment type="catalytic activity">
    <reaction evidence="4">
        <text>glycine + O2 + H2O = glyoxylate + H2O2 + NH4(+)</text>
        <dbReference type="Rhea" id="RHEA:11532"/>
        <dbReference type="ChEBI" id="CHEBI:15377"/>
        <dbReference type="ChEBI" id="CHEBI:15379"/>
        <dbReference type="ChEBI" id="CHEBI:16240"/>
        <dbReference type="ChEBI" id="CHEBI:28938"/>
        <dbReference type="ChEBI" id="CHEBI:36655"/>
        <dbReference type="ChEBI" id="CHEBI:57305"/>
        <dbReference type="EC" id="1.4.3.19"/>
    </reaction>
</comment>
<evidence type="ECO:0000256" key="4">
    <source>
        <dbReference type="ARBA" id="ARBA00049872"/>
    </source>
</evidence>
<feature type="region of interest" description="Disordered" evidence="6">
    <location>
        <begin position="380"/>
        <end position="427"/>
    </location>
</feature>
<dbReference type="RefSeq" id="WP_425462249.1">
    <property type="nucleotide sequence ID" value="NZ_RBKT01000001.1"/>
</dbReference>
<keyword evidence="3" id="KW-0560">Oxidoreductase</keyword>
<dbReference type="Proteomes" id="UP000277671">
    <property type="component" value="Unassembled WGS sequence"/>
</dbReference>
<dbReference type="SUPFAM" id="SSF51905">
    <property type="entry name" value="FAD/NAD(P)-binding domain"/>
    <property type="match status" value="1"/>
</dbReference>
<evidence type="ECO:0000256" key="6">
    <source>
        <dbReference type="SAM" id="MobiDB-lite"/>
    </source>
</evidence>
<dbReference type="Gene3D" id="3.30.9.10">
    <property type="entry name" value="D-Amino Acid Oxidase, subunit A, domain 2"/>
    <property type="match status" value="1"/>
</dbReference>
<accession>A0A495JNZ8</accession>
<keyword evidence="9" id="KW-1185">Reference proteome</keyword>
<dbReference type="GO" id="GO:0009228">
    <property type="term" value="P:thiamine biosynthetic process"/>
    <property type="evidence" value="ECO:0007669"/>
    <property type="project" value="UniProtKB-KW"/>
</dbReference>
<dbReference type="PANTHER" id="PTHR13847">
    <property type="entry name" value="SARCOSINE DEHYDROGENASE-RELATED"/>
    <property type="match status" value="1"/>
</dbReference>
<name>A0A495JNZ8_9ACTN</name>
<dbReference type="UniPathway" id="UPA00060"/>
<evidence type="ECO:0000313" key="9">
    <source>
        <dbReference type="Proteomes" id="UP000277671"/>
    </source>
</evidence>
<evidence type="ECO:0000256" key="2">
    <source>
        <dbReference type="ARBA" id="ARBA00022977"/>
    </source>
</evidence>
<dbReference type="AlphaFoldDB" id="A0A495JNZ8"/>
<reference evidence="8 9" key="1">
    <citation type="submission" date="2018-10" db="EMBL/GenBank/DDBJ databases">
        <title>Sequencing the genomes of 1000 actinobacteria strains.</title>
        <authorList>
            <person name="Klenk H.-P."/>
        </authorList>
    </citation>
    <scope>NUCLEOTIDE SEQUENCE [LARGE SCALE GENOMIC DNA]</scope>
    <source>
        <strain evidence="8 9">DSM 45175</strain>
    </source>
</reference>
<dbReference type="SUPFAM" id="SSF54373">
    <property type="entry name" value="FAD-linked reductases, C-terminal domain"/>
    <property type="match status" value="1"/>
</dbReference>
<dbReference type="NCBIfam" id="TIGR02352">
    <property type="entry name" value="thiamin_ThiO"/>
    <property type="match status" value="1"/>
</dbReference>
<dbReference type="Pfam" id="PF01266">
    <property type="entry name" value="DAO"/>
    <property type="match status" value="1"/>
</dbReference>
<dbReference type="EMBL" id="RBKT01000001">
    <property type="protein sequence ID" value="RKR90104.1"/>
    <property type="molecule type" value="Genomic_DNA"/>
</dbReference>
<dbReference type="GO" id="GO:0043799">
    <property type="term" value="F:glycine oxidase activity"/>
    <property type="evidence" value="ECO:0007669"/>
    <property type="project" value="UniProtKB-EC"/>
</dbReference>
<dbReference type="EC" id="1.4.3.19" evidence="5"/>
<dbReference type="InterPro" id="IPR036188">
    <property type="entry name" value="FAD/NAD-bd_sf"/>
</dbReference>
<dbReference type="GO" id="GO:0009229">
    <property type="term" value="P:thiamine diphosphate biosynthetic process"/>
    <property type="evidence" value="ECO:0007669"/>
    <property type="project" value="UniProtKB-UniPathway"/>
</dbReference>
<keyword evidence="2" id="KW-0784">Thiamine biosynthesis</keyword>
<dbReference type="PRINTS" id="PR00411">
    <property type="entry name" value="PNDRDTASEI"/>
</dbReference>
<comment type="pathway">
    <text evidence="1">Cofactor biosynthesis; thiamine diphosphate biosynthesis.</text>
</comment>
<dbReference type="InterPro" id="IPR006076">
    <property type="entry name" value="FAD-dep_OxRdtase"/>
</dbReference>
<organism evidence="8 9">
    <name type="scientific">Micromonospora pisi</name>
    <dbReference type="NCBI Taxonomy" id="589240"/>
    <lineage>
        <taxon>Bacteria</taxon>
        <taxon>Bacillati</taxon>
        <taxon>Actinomycetota</taxon>
        <taxon>Actinomycetes</taxon>
        <taxon>Micromonosporales</taxon>
        <taxon>Micromonosporaceae</taxon>
        <taxon>Micromonospora</taxon>
    </lineage>
</organism>
<dbReference type="GO" id="GO:0050660">
    <property type="term" value="F:flavin adenine dinucleotide binding"/>
    <property type="evidence" value="ECO:0007669"/>
    <property type="project" value="InterPro"/>
</dbReference>
<sequence length="427" mass="44178">MLGGGPYTTESDNRGPFLTARRADVAVVGGGPIGLAVAWRAASRGMRVLLHDPRPGSGASAVAAGMLAPVAEASFGEEELTRLLLDSAARWPDFAVEVAAAAGLAGSAELGFRTEGTLVVGRTADDLAEARRLWSYQQGLGLPITALNATELHDREPLLAPRVRGGAHAPDDHQVDPRRLVAALRTAAESAGVVFVPSTVRGLDEIDAGTVVVAAGCGAAELTGLPIRPVKGQILRLRAPGGEAPGFRHVIRGYADGRSVYLVPRHDGEVVVGATVEERGDTTVTAGGVRDLLHAATELVPELAEYELVEAVAGHRPGTPDNAPLIGPLAGRPQVVVATGHYRHGILLTPVTADLVVDLLASGVPDPVLAPFSPDRFDGYRSAPGLTGPGWDGPELAEPGLAHPELANRELAHPGLAASGPAREEIR</sequence>
<dbReference type="Gene3D" id="3.50.50.60">
    <property type="entry name" value="FAD/NAD(P)-binding domain"/>
    <property type="match status" value="1"/>
</dbReference>
<dbReference type="GO" id="GO:0005737">
    <property type="term" value="C:cytoplasm"/>
    <property type="evidence" value="ECO:0007669"/>
    <property type="project" value="TreeGrafter"/>
</dbReference>
<proteinExistence type="predicted"/>
<evidence type="ECO:0000313" key="8">
    <source>
        <dbReference type="EMBL" id="RKR90104.1"/>
    </source>
</evidence>
<comment type="caution">
    <text evidence="8">The sequence shown here is derived from an EMBL/GenBank/DDBJ whole genome shotgun (WGS) entry which is preliminary data.</text>
</comment>
<gene>
    <name evidence="8" type="ORF">BDK92_4472</name>
</gene>
<feature type="domain" description="FAD dependent oxidoreductase" evidence="7">
    <location>
        <begin position="24"/>
        <end position="359"/>
    </location>
</feature>